<sequence>MEIRNAISNVFNFLKRIYSQTLSSIAFYPVLITLLFLIGAFTITAIENVSLIHKLKDEIPYLIIRDPDIAKTILSTMIAGILSLTVFSFSMVMVVLNQASSNYSPRLLPGLISDKKHQIILGIYIGTLLYSVIILISLGASEVDTNSVGLSTMIAAILGIVCVSLFVYFIDSISKAIQVHNIINKIYKNSDKLLDKTLKDQEEGAELKEYWREIRSEKTGFYKTFDSRVMRNFFSDKKNEIEILLYEDQYVWEGMPILRVKEKLPDKELKSLLLCFDFSQDVHEDNSYTGGLIKLMEVAVKAMSPGINDPGTAIDAINKIGPLVHKCLTMYPITIEKRHDDNLIINTHQVPPKDLMRLIIQPIRQYARHDSSVMHVLINTLLFIKRDTAILTPGRLALKNELLLVEQDIKDSIFNEGDKIQLLHLFKE</sequence>
<keyword evidence="1" id="KW-0812">Transmembrane</keyword>
<comment type="caution">
    <text evidence="2">The sequence shown here is derived from an EMBL/GenBank/DDBJ whole genome shotgun (WGS) entry which is preliminary data.</text>
</comment>
<gene>
    <name evidence="2" type="ORF">EV197_1276</name>
</gene>
<dbReference type="EMBL" id="SGXE01000001">
    <property type="protein sequence ID" value="RZT00046.1"/>
    <property type="molecule type" value="Genomic_DNA"/>
</dbReference>
<protein>
    <submittedName>
        <fullName evidence="2">Putative membrane protein</fullName>
    </submittedName>
</protein>
<reference evidence="2 3" key="1">
    <citation type="submission" date="2019-02" db="EMBL/GenBank/DDBJ databases">
        <title>Genomic Encyclopedia of Type Strains, Phase IV (KMG-IV): sequencing the most valuable type-strain genomes for metagenomic binning, comparative biology and taxonomic classification.</title>
        <authorList>
            <person name="Goeker M."/>
        </authorList>
    </citation>
    <scope>NUCLEOTIDE SEQUENCE [LARGE SCALE GENOMIC DNA]</scope>
    <source>
        <strain evidence="2 3">DSM 17196</strain>
    </source>
</reference>
<evidence type="ECO:0000256" key="1">
    <source>
        <dbReference type="SAM" id="Phobius"/>
    </source>
</evidence>
<feature type="transmembrane region" description="Helical" evidence="1">
    <location>
        <begin position="150"/>
        <end position="170"/>
    </location>
</feature>
<feature type="transmembrane region" description="Helical" evidence="1">
    <location>
        <begin position="25"/>
        <end position="46"/>
    </location>
</feature>
<dbReference type="InterPro" id="IPR018723">
    <property type="entry name" value="DUF2254_membrane"/>
</dbReference>
<dbReference type="AlphaFoldDB" id="A0A4Q7PHZ4"/>
<dbReference type="OrthoDB" id="2955631at2"/>
<proteinExistence type="predicted"/>
<organism evidence="2 3">
    <name type="scientific">Aquimarina brevivitae</name>
    <dbReference type="NCBI Taxonomy" id="323412"/>
    <lineage>
        <taxon>Bacteria</taxon>
        <taxon>Pseudomonadati</taxon>
        <taxon>Bacteroidota</taxon>
        <taxon>Flavobacteriia</taxon>
        <taxon>Flavobacteriales</taxon>
        <taxon>Flavobacteriaceae</taxon>
        <taxon>Aquimarina</taxon>
    </lineage>
</organism>
<evidence type="ECO:0000313" key="2">
    <source>
        <dbReference type="EMBL" id="RZT00046.1"/>
    </source>
</evidence>
<feature type="transmembrane region" description="Helical" evidence="1">
    <location>
        <begin position="117"/>
        <end position="138"/>
    </location>
</feature>
<evidence type="ECO:0000313" key="3">
    <source>
        <dbReference type="Proteomes" id="UP000292262"/>
    </source>
</evidence>
<dbReference type="Pfam" id="PF10011">
    <property type="entry name" value="DUF2254"/>
    <property type="match status" value="1"/>
</dbReference>
<name>A0A4Q7PHZ4_9FLAO</name>
<keyword evidence="1" id="KW-0472">Membrane</keyword>
<keyword evidence="3" id="KW-1185">Reference proteome</keyword>
<feature type="transmembrane region" description="Helical" evidence="1">
    <location>
        <begin position="73"/>
        <end position="96"/>
    </location>
</feature>
<dbReference type="Proteomes" id="UP000292262">
    <property type="component" value="Unassembled WGS sequence"/>
</dbReference>
<keyword evidence="1" id="KW-1133">Transmembrane helix</keyword>
<dbReference type="RefSeq" id="WP_130285849.1">
    <property type="nucleotide sequence ID" value="NZ_SGXE01000001.1"/>
</dbReference>
<accession>A0A4Q7PHZ4</accession>